<dbReference type="AlphaFoldDB" id="A0A4R3HRX5"/>
<gene>
    <name evidence="6" type="ORF">EDC30_11848</name>
</gene>
<keyword evidence="3" id="KW-0238">DNA-binding</keyword>
<dbReference type="EMBL" id="SLZQ01000018">
    <property type="protein sequence ID" value="TCS33107.1"/>
    <property type="molecule type" value="Genomic_DNA"/>
</dbReference>
<keyword evidence="4" id="KW-0233">DNA recombination</keyword>
<evidence type="ECO:0000256" key="4">
    <source>
        <dbReference type="ARBA" id="ARBA00023172"/>
    </source>
</evidence>
<organism evidence="6 7">
    <name type="scientific">Paucimonas lemoignei</name>
    <name type="common">Pseudomonas lemoignei</name>
    <dbReference type="NCBI Taxonomy" id="29443"/>
    <lineage>
        <taxon>Bacteria</taxon>
        <taxon>Pseudomonadati</taxon>
        <taxon>Pseudomonadota</taxon>
        <taxon>Betaproteobacteria</taxon>
        <taxon>Burkholderiales</taxon>
        <taxon>Burkholderiaceae</taxon>
        <taxon>Paucimonas</taxon>
    </lineage>
</organism>
<dbReference type="InterPro" id="IPR013762">
    <property type="entry name" value="Integrase-like_cat_sf"/>
</dbReference>
<feature type="domain" description="Tyr recombinase" evidence="5">
    <location>
        <begin position="235"/>
        <end position="468"/>
    </location>
</feature>
<dbReference type="PANTHER" id="PTHR30349">
    <property type="entry name" value="PHAGE INTEGRASE-RELATED"/>
    <property type="match status" value="1"/>
</dbReference>
<comment type="similarity">
    <text evidence="1">Belongs to the 'phage' integrase family.</text>
</comment>
<dbReference type="InterPro" id="IPR002104">
    <property type="entry name" value="Integrase_catalytic"/>
</dbReference>
<evidence type="ECO:0000256" key="3">
    <source>
        <dbReference type="ARBA" id="ARBA00023125"/>
    </source>
</evidence>
<evidence type="ECO:0000256" key="2">
    <source>
        <dbReference type="ARBA" id="ARBA00022908"/>
    </source>
</evidence>
<dbReference type="RefSeq" id="WP_165973877.1">
    <property type="nucleotide sequence ID" value="NZ_SLZQ01000018.1"/>
</dbReference>
<protein>
    <submittedName>
        <fullName evidence="6">Site-specific recombinase XerC</fullName>
    </submittedName>
</protein>
<keyword evidence="7" id="KW-1185">Reference proteome</keyword>
<proteinExistence type="inferred from homology"/>
<evidence type="ECO:0000256" key="1">
    <source>
        <dbReference type="ARBA" id="ARBA00008857"/>
    </source>
</evidence>
<reference evidence="6 7" key="1">
    <citation type="submission" date="2019-03" db="EMBL/GenBank/DDBJ databases">
        <title>Genomic Encyclopedia of Type Strains, Phase IV (KMG-IV): sequencing the most valuable type-strain genomes for metagenomic binning, comparative biology and taxonomic classification.</title>
        <authorList>
            <person name="Goeker M."/>
        </authorList>
    </citation>
    <scope>NUCLEOTIDE SEQUENCE [LARGE SCALE GENOMIC DNA]</scope>
    <source>
        <strain evidence="6 7">DSM 7445</strain>
    </source>
</reference>
<sequence>MPQFEAAKHRADRAAEVRGKKAYDMQIIHPVDVGSFAEEQRNAIVISSVKDAQGNVVILSRYGDLTWEMWPYVSTPNVKASKKRLCWNTIPESFRESCKIVLFQYWKVGISGPTRTAKPTTLGNVLFDLKTICCHFSKFGLSLLADVQPIHIANFVNEQREKNYRPGTLVRLFFALELLYQFRSQQVDSLQIHPWPDSSAMEMAGWVGITKRELGFEAKTPLIPSHVARCLFLHAENILLSADIVMNERDAGLRCTGKDPEITAIRNACFYLLGVLTGMRSSELSSIEVGAGRTESKNGFTFQWITSIEHKTGKGRVDYLMPSMGHELLRIMERWSLPYRRELNELLATWKSDPAMQRAEGLQAIANAEANRNRLFLGKAKGSVTAVSDTGWVNICRKFARQAGVDWQLSPHQMRRLYAFTFVRHRLGDMLFLKEQFKHSSLDLSRLYAASPYQDVALYDEILDEAHRQKVEAISRWIQSDDLLAGGGGKRIMGMRAHDFPNREALIEETADKLTIRSTGHSWCLAQEEGCGGSGIYERGRCGGCGDSVIDQRFVPIWKEAYRHHSELLEESKTLGPGAQKRVERDLEQAARILHELGVAVEEGQNGTAAA</sequence>
<evidence type="ECO:0000313" key="6">
    <source>
        <dbReference type="EMBL" id="TCS33107.1"/>
    </source>
</evidence>
<dbReference type="PROSITE" id="PS51898">
    <property type="entry name" value="TYR_RECOMBINASE"/>
    <property type="match status" value="1"/>
</dbReference>
<dbReference type="InterPro" id="IPR011010">
    <property type="entry name" value="DNA_brk_join_enz"/>
</dbReference>
<name>A0A4R3HRX5_PAULE</name>
<dbReference type="Proteomes" id="UP000295382">
    <property type="component" value="Unassembled WGS sequence"/>
</dbReference>
<dbReference type="Gene3D" id="1.10.443.10">
    <property type="entry name" value="Intergrase catalytic core"/>
    <property type="match status" value="1"/>
</dbReference>
<dbReference type="GO" id="GO:0015074">
    <property type="term" value="P:DNA integration"/>
    <property type="evidence" value="ECO:0007669"/>
    <property type="project" value="UniProtKB-KW"/>
</dbReference>
<accession>A0A4R3HRX5</accession>
<dbReference type="InterPro" id="IPR050090">
    <property type="entry name" value="Tyrosine_recombinase_XerCD"/>
</dbReference>
<evidence type="ECO:0000313" key="7">
    <source>
        <dbReference type="Proteomes" id="UP000295382"/>
    </source>
</evidence>
<comment type="caution">
    <text evidence="6">The sequence shown here is derived from an EMBL/GenBank/DDBJ whole genome shotgun (WGS) entry which is preliminary data.</text>
</comment>
<dbReference type="GO" id="GO:0003677">
    <property type="term" value="F:DNA binding"/>
    <property type="evidence" value="ECO:0007669"/>
    <property type="project" value="UniProtKB-KW"/>
</dbReference>
<dbReference type="SUPFAM" id="SSF56349">
    <property type="entry name" value="DNA breaking-rejoining enzymes"/>
    <property type="match status" value="1"/>
</dbReference>
<dbReference type="GO" id="GO:0006310">
    <property type="term" value="P:DNA recombination"/>
    <property type="evidence" value="ECO:0007669"/>
    <property type="project" value="UniProtKB-KW"/>
</dbReference>
<keyword evidence="2" id="KW-0229">DNA integration</keyword>
<dbReference type="PANTHER" id="PTHR30349:SF41">
    <property type="entry name" value="INTEGRASE_RECOMBINASE PROTEIN MJ0367-RELATED"/>
    <property type="match status" value="1"/>
</dbReference>
<evidence type="ECO:0000259" key="5">
    <source>
        <dbReference type="PROSITE" id="PS51898"/>
    </source>
</evidence>
<dbReference type="Pfam" id="PF00589">
    <property type="entry name" value="Phage_integrase"/>
    <property type="match status" value="1"/>
</dbReference>